<dbReference type="EMBL" id="QGTX01000001">
    <property type="protein sequence ID" value="PWW23454.1"/>
    <property type="molecule type" value="Genomic_DNA"/>
</dbReference>
<keyword evidence="1" id="KW-0472">Membrane</keyword>
<reference evidence="5" key="1">
    <citation type="submission" date="2018-05" db="EMBL/GenBank/DDBJ databases">
        <authorList>
            <person name="Klenk H.-P."/>
            <person name="Huntemann M."/>
            <person name="Clum A."/>
            <person name="Pillay M."/>
            <person name="Palaniappan K."/>
            <person name="Varghese N."/>
            <person name="Mikhailova N."/>
            <person name="Stamatis D."/>
            <person name="Reddy T."/>
            <person name="Daum C."/>
            <person name="Shapiro N."/>
            <person name="Ivanova N."/>
            <person name="Kyrpides N."/>
            <person name="Woyke T."/>
        </authorList>
    </citation>
    <scope>NUCLEOTIDE SEQUENCE [LARGE SCALE GENOMIC DNA]</scope>
    <source>
        <strain evidence="5">DSM 45417</strain>
    </source>
</reference>
<sequence length="140" mass="13560">MRIRSTVAAAVLAAGFSVVLGGTASAADRDCPDFTSQAEAQAAFDAVPGDPERLDDDNDGIACESYAYAPAASVTPGPAGTSTAPATVGQVSTRPAGAVAAGDGSSSDEGSSLPFVLGGVVFVAAGGAAVAARRTARTRA</sequence>
<accession>A0A317QKQ6</accession>
<dbReference type="InterPro" id="IPR008613">
    <property type="entry name" value="Excalibur_Ca-bd_domain"/>
</dbReference>
<gene>
    <name evidence="4" type="ORF">JD79_02628</name>
</gene>
<evidence type="ECO:0000259" key="3">
    <source>
        <dbReference type="Pfam" id="PF05901"/>
    </source>
</evidence>
<feature type="chain" id="PRO_5016359822" evidence="2">
    <location>
        <begin position="27"/>
        <end position="140"/>
    </location>
</feature>
<evidence type="ECO:0000313" key="4">
    <source>
        <dbReference type="EMBL" id="PWW23454.1"/>
    </source>
</evidence>
<protein>
    <submittedName>
        <fullName evidence="4">Excalibur calcium-binding domain-containing protein</fullName>
    </submittedName>
</protein>
<keyword evidence="1" id="KW-1133">Transmembrane helix</keyword>
<feature type="transmembrane region" description="Helical" evidence="1">
    <location>
        <begin position="113"/>
        <end position="132"/>
    </location>
</feature>
<dbReference type="Proteomes" id="UP000246661">
    <property type="component" value="Unassembled WGS sequence"/>
</dbReference>
<dbReference type="RefSeq" id="WP_170149189.1">
    <property type="nucleotide sequence ID" value="NZ_QGTX01000001.1"/>
</dbReference>
<keyword evidence="1" id="KW-0812">Transmembrane</keyword>
<dbReference type="AlphaFoldDB" id="A0A317QKQ6"/>
<keyword evidence="2" id="KW-0732">Signal</keyword>
<organism evidence="4 5">
    <name type="scientific">Geodermatophilus normandii</name>
    <dbReference type="NCBI Taxonomy" id="1137989"/>
    <lineage>
        <taxon>Bacteria</taxon>
        <taxon>Bacillati</taxon>
        <taxon>Actinomycetota</taxon>
        <taxon>Actinomycetes</taxon>
        <taxon>Geodermatophilales</taxon>
        <taxon>Geodermatophilaceae</taxon>
        <taxon>Geodermatophilus</taxon>
    </lineage>
</organism>
<evidence type="ECO:0000256" key="2">
    <source>
        <dbReference type="SAM" id="SignalP"/>
    </source>
</evidence>
<feature type="signal peptide" evidence="2">
    <location>
        <begin position="1"/>
        <end position="26"/>
    </location>
</feature>
<evidence type="ECO:0000313" key="5">
    <source>
        <dbReference type="Proteomes" id="UP000246661"/>
    </source>
</evidence>
<dbReference type="Pfam" id="PF05901">
    <property type="entry name" value="Excalibur"/>
    <property type="match status" value="1"/>
</dbReference>
<name>A0A317QKQ6_9ACTN</name>
<proteinExistence type="predicted"/>
<feature type="domain" description="Excalibur calcium-binding" evidence="3">
    <location>
        <begin position="29"/>
        <end position="64"/>
    </location>
</feature>
<comment type="caution">
    <text evidence="4">The sequence shown here is derived from an EMBL/GenBank/DDBJ whole genome shotgun (WGS) entry which is preliminary data.</text>
</comment>
<keyword evidence="5" id="KW-1185">Reference proteome</keyword>
<evidence type="ECO:0000256" key="1">
    <source>
        <dbReference type="SAM" id="Phobius"/>
    </source>
</evidence>